<dbReference type="InterPro" id="IPR008795">
    <property type="entry name" value="Prominin"/>
</dbReference>
<proteinExistence type="inferred from homology"/>
<comment type="similarity">
    <text evidence="2">Belongs to the prominin family.</text>
</comment>
<evidence type="ECO:0000256" key="4">
    <source>
        <dbReference type="ARBA" id="ARBA00022989"/>
    </source>
</evidence>
<accession>A0ABM0H141</accession>
<feature type="signal peptide" evidence="8">
    <location>
        <begin position="1"/>
        <end position="22"/>
    </location>
</feature>
<name>A0ABM0H141_SACKO</name>
<sequence>MDCCRRVIFVIVLVCFVRHSLAGDDNTVNANGTINWADLPPITDDYESPAEYDEGKSPYPGLWAMIDGWINVVSPGSLPYDLINDALGGSFEITEVTNHFTDYSSLLLGFAICFVIGALFLIIFPIVCVCFCCCRCCGKCGGKMYQKQTGNMSCKRWTFILILTCVTVVLAGGMACCYFVNERQTTEFPAVGPNVIMSLDDLFKFVDNTVDEITFVAISQTSWIFEQVKNDLDNVGTLVGVPIQEALDPVVQPAIDAVLDMVDTITDTRDGLSSLNAMVTDLDSNYTDLTASLSTLKSNIDTLYTTCVGCSPTPGSMVSTSTLVTNRDFSDVISSGTYPRINVTATIVALDAIIANDLKGEAKAGEQTYKDIPEMIQNETSSAIGDLTDSFDDFEDEIASGLDPMIEALNNLSSQTESFYDIIDDVTENVERYGPYRSNPLIVLCCILLAIVCLNLLGIAFGIIGYDTDATPTRRGGLSNCGGILLMSAVGLCFSFACIYMLLTAFPFIVGGPVHKIICQPILTHEIFEKTIDQPDIITDGYFLGDLMFDDGNVSLTVTGILDGCENNLAAFTVFQLENIVNISQFLDIDEFIPDGQFDDLNVNISDQIEIMSDTTRDNLLDAQNAGAADIDWTVFKAELNSNLIDYGENLDVFADALQAYIDSSPGFPSGVKNDFQSMVTVIRDLQDGEVDPLVSLRDQVLQTVLQVETDSNTIDTAINLTIWTAEAADVYIENNLDSVVADEINAFQTRILDYPRQFVDYVKDMIFNEIGKCRPVYNLLQHFINTVCRSFLDAFNGLWFCMGWCVFFMIPSIIFGVKLAKYFRRMNEEDVYDDGMEMQDKAPSYKSGPPINAYGKNKVDPAF</sequence>
<evidence type="ECO:0000256" key="6">
    <source>
        <dbReference type="ARBA" id="ARBA00023180"/>
    </source>
</evidence>
<evidence type="ECO:0000256" key="7">
    <source>
        <dbReference type="SAM" id="Phobius"/>
    </source>
</evidence>
<keyword evidence="4 7" id="KW-1133">Transmembrane helix</keyword>
<keyword evidence="5 7" id="KW-0472">Membrane</keyword>
<evidence type="ECO:0000313" key="9">
    <source>
        <dbReference type="Proteomes" id="UP000694865"/>
    </source>
</evidence>
<keyword evidence="6" id="KW-0325">Glycoprotein</keyword>
<reference evidence="10" key="1">
    <citation type="submission" date="2025-08" db="UniProtKB">
        <authorList>
            <consortium name="RefSeq"/>
        </authorList>
    </citation>
    <scope>IDENTIFICATION</scope>
    <source>
        <tissue evidence="10">Testes</tissue>
    </source>
</reference>
<keyword evidence="3 7" id="KW-0812">Transmembrane</keyword>
<evidence type="ECO:0000256" key="3">
    <source>
        <dbReference type="ARBA" id="ARBA00022692"/>
    </source>
</evidence>
<dbReference type="GeneID" id="100374504"/>
<dbReference type="PANTHER" id="PTHR22730">
    <property type="entry name" value="PROMININ PROM PROTEIN"/>
    <property type="match status" value="1"/>
</dbReference>
<feature type="transmembrane region" description="Helical" evidence="7">
    <location>
        <begin position="106"/>
        <end position="136"/>
    </location>
</feature>
<dbReference type="Pfam" id="PF05478">
    <property type="entry name" value="Prominin"/>
    <property type="match status" value="1"/>
</dbReference>
<evidence type="ECO:0000256" key="5">
    <source>
        <dbReference type="ARBA" id="ARBA00023136"/>
    </source>
</evidence>
<protein>
    <submittedName>
        <fullName evidence="10">Prominin-1-A-like</fullName>
    </submittedName>
</protein>
<evidence type="ECO:0000256" key="1">
    <source>
        <dbReference type="ARBA" id="ARBA00004141"/>
    </source>
</evidence>
<dbReference type="Proteomes" id="UP000694865">
    <property type="component" value="Unplaced"/>
</dbReference>
<gene>
    <name evidence="10" type="primary">LOC100374504</name>
</gene>
<evidence type="ECO:0000313" key="10">
    <source>
        <dbReference type="RefSeq" id="XP_002741853.1"/>
    </source>
</evidence>
<feature type="transmembrane region" description="Helical" evidence="7">
    <location>
        <begin position="441"/>
        <end position="464"/>
    </location>
</feature>
<dbReference type="RefSeq" id="XP_002741853.1">
    <property type="nucleotide sequence ID" value="XM_002741807.1"/>
</dbReference>
<organism evidence="9 10">
    <name type="scientific">Saccoglossus kowalevskii</name>
    <name type="common">Acorn worm</name>
    <dbReference type="NCBI Taxonomy" id="10224"/>
    <lineage>
        <taxon>Eukaryota</taxon>
        <taxon>Metazoa</taxon>
        <taxon>Hemichordata</taxon>
        <taxon>Enteropneusta</taxon>
        <taxon>Harrimaniidae</taxon>
        <taxon>Saccoglossus</taxon>
    </lineage>
</organism>
<comment type="subcellular location">
    <subcellularLocation>
        <location evidence="1">Membrane</location>
        <topology evidence="1">Multi-pass membrane protein</topology>
    </subcellularLocation>
</comment>
<evidence type="ECO:0000256" key="2">
    <source>
        <dbReference type="ARBA" id="ARBA00006058"/>
    </source>
</evidence>
<dbReference type="PANTHER" id="PTHR22730:SF1">
    <property type="entry name" value="PROMININ-LIKE PROTEIN"/>
    <property type="match status" value="1"/>
</dbReference>
<feature type="transmembrane region" description="Helical" evidence="7">
    <location>
        <begin position="798"/>
        <end position="818"/>
    </location>
</feature>
<feature type="transmembrane region" description="Helical" evidence="7">
    <location>
        <begin position="484"/>
        <end position="510"/>
    </location>
</feature>
<keyword evidence="9" id="KW-1185">Reference proteome</keyword>
<evidence type="ECO:0000256" key="8">
    <source>
        <dbReference type="SAM" id="SignalP"/>
    </source>
</evidence>
<feature type="chain" id="PRO_5045548879" evidence="8">
    <location>
        <begin position="23"/>
        <end position="864"/>
    </location>
</feature>
<feature type="transmembrane region" description="Helical" evidence="7">
    <location>
        <begin position="157"/>
        <end position="181"/>
    </location>
</feature>
<keyword evidence="8" id="KW-0732">Signal</keyword>